<dbReference type="Pfam" id="PF05649">
    <property type="entry name" value="Peptidase_M13_N"/>
    <property type="match status" value="1"/>
</dbReference>
<dbReference type="SUPFAM" id="SSF55486">
    <property type="entry name" value="Metalloproteases ('zincins'), catalytic domain"/>
    <property type="match status" value="1"/>
</dbReference>
<evidence type="ECO:0000256" key="2">
    <source>
        <dbReference type="ARBA" id="ARBA00007357"/>
    </source>
</evidence>
<protein>
    <submittedName>
        <fullName evidence="10">Peptidase</fullName>
    </submittedName>
</protein>
<organism evidence="10 11">
    <name type="scientific">Xanthomonas chitinilytica</name>
    <dbReference type="NCBI Taxonomy" id="2989819"/>
    <lineage>
        <taxon>Bacteria</taxon>
        <taxon>Pseudomonadati</taxon>
        <taxon>Pseudomonadota</taxon>
        <taxon>Gammaproteobacteria</taxon>
        <taxon>Lysobacterales</taxon>
        <taxon>Lysobacteraceae</taxon>
        <taxon>Xanthomonas</taxon>
    </lineage>
</organism>
<proteinExistence type="inferred from homology"/>
<dbReference type="PANTHER" id="PTHR11733:SF167">
    <property type="entry name" value="FI17812P1-RELATED"/>
    <property type="match status" value="1"/>
</dbReference>
<feature type="domain" description="Peptidase M13 N-terminal" evidence="9">
    <location>
        <begin position="67"/>
        <end position="443"/>
    </location>
</feature>
<dbReference type="CDD" id="cd08662">
    <property type="entry name" value="M13"/>
    <property type="match status" value="1"/>
</dbReference>
<keyword evidence="6" id="KW-0862">Zinc</keyword>
<sequence>MIRKPQILLLTVAIGAALVGCKKDETPAADSAASAQAATSTLTLDESKLPAYNAFHVSDLDTGQDACTDFGAYVNGKWLAANEIPGDRTSWGAFTILDERSVAVQHQLAEQAAAIENATGVEKIVGDFWATGMDEARINAQGLEPLQADLAAIDGLQDREAIADYLRATAAKGENGLFGFGAEADFKNSSMNIAYAMQGGLGLPDKTYYFDADKKDKLAAYQAHVAKVLELSGVAAEEAARQAAEVVKFETRLAKASKSSVEMSRDVSLYYNPVTLAEADKLTPNFSWTKFFESQGVAAPEKFSLAIPAFHQEVDKALGDTDPSVWRAYLRFHAVDSASPYLSDAFVQENYAFYGKTLNGQKEIKPRWKRVLATIEDDAGEAFGQMYVKVAFSPEAKAKMEVLVQNLSDALKDRIENLAWMSEETKAKAIAKWETFTPKIGYPDKWRDWSGLQTSRDSYLANVRAATEFNYRWNLSKIGQPVDKSEWGMTPQTVNAYYNPLQNEIVFPAAILQPPFFDPNADDALNYGGIGAVIGHEMTHGYDDQGARFGPTGNFEDWWTPADAKGFKGLTGKLVNQFNQYKVGEQHVNGELTLGENIADLGGLATAYDALQKATAGQEDPKVDGLTRDQRFFANWATVWRTKYTPENAKVRLATDPHAPAQFRATGAPSNLPTFAAAFECKPGAPMVRTGDQQVVIW</sequence>
<evidence type="ECO:0000256" key="1">
    <source>
        <dbReference type="ARBA" id="ARBA00001947"/>
    </source>
</evidence>
<gene>
    <name evidence="10" type="ORF">OK345_00360</name>
</gene>
<keyword evidence="5" id="KW-0378">Hydrolase</keyword>
<dbReference type="PROSITE" id="PS51257">
    <property type="entry name" value="PROKAR_LIPOPROTEIN"/>
    <property type="match status" value="1"/>
</dbReference>
<dbReference type="PROSITE" id="PS51885">
    <property type="entry name" value="NEPRILYSIN"/>
    <property type="match status" value="1"/>
</dbReference>
<evidence type="ECO:0000256" key="7">
    <source>
        <dbReference type="ARBA" id="ARBA00023049"/>
    </source>
</evidence>
<evidence type="ECO:0000259" key="8">
    <source>
        <dbReference type="Pfam" id="PF01431"/>
    </source>
</evidence>
<comment type="cofactor">
    <cofactor evidence="1">
        <name>Zn(2+)</name>
        <dbReference type="ChEBI" id="CHEBI:29105"/>
    </cofactor>
</comment>
<accession>A0ABT3JR59</accession>
<evidence type="ECO:0000256" key="6">
    <source>
        <dbReference type="ARBA" id="ARBA00022833"/>
    </source>
</evidence>
<dbReference type="Proteomes" id="UP001209922">
    <property type="component" value="Unassembled WGS sequence"/>
</dbReference>
<dbReference type="EMBL" id="JAPCHY010000001">
    <property type="protein sequence ID" value="MCW4470970.1"/>
    <property type="molecule type" value="Genomic_DNA"/>
</dbReference>
<dbReference type="PANTHER" id="PTHR11733">
    <property type="entry name" value="ZINC METALLOPROTEASE FAMILY M13 NEPRILYSIN-RELATED"/>
    <property type="match status" value="1"/>
</dbReference>
<evidence type="ECO:0000256" key="3">
    <source>
        <dbReference type="ARBA" id="ARBA00022670"/>
    </source>
</evidence>
<keyword evidence="4" id="KW-0479">Metal-binding</keyword>
<dbReference type="Gene3D" id="1.10.1380.10">
    <property type="entry name" value="Neutral endopeptidase , domain2"/>
    <property type="match status" value="1"/>
</dbReference>
<dbReference type="InterPro" id="IPR024079">
    <property type="entry name" value="MetalloPept_cat_dom_sf"/>
</dbReference>
<dbReference type="InterPro" id="IPR042089">
    <property type="entry name" value="Peptidase_M13_dom_2"/>
</dbReference>
<comment type="similarity">
    <text evidence="2">Belongs to the peptidase M13 family.</text>
</comment>
<dbReference type="InterPro" id="IPR000718">
    <property type="entry name" value="Peptidase_M13"/>
</dbReference>
<keyword evidence="3" id="KW-0645">Protease</keyword>
<name>A0ABT3JR59_9XANT</name>
<dbReference type="PRINTS" id="PR00786">
    <property type="entry name" value="NEPRILYSIN"/>
</dbReference>
<evidence type="ECO:0000259" key="9">
    <source>
        <dbReference type="Pfam" id="PF05649"/>
    </source>
</evidence>
<evidence type="ECO:0000256" key="5">
    <source>
        <dbReference type="ARBA" id="ARBA00022801"/>
    </source>
</evidence>
<dbReference type="Gene3D" id="3.40.390.10">
    <property type="entry name" value="Collagenase (Catalytic Domain)"/>
    <property type="match status" value="1"/>
</dbReference>
<evidence type="ECO:0000313" key="10">
    <source>
        <dbReference type="EMBL" id="MCW4470970.1"/>
    </source>
</evidence>
<comment type="caution">
    <text evidence="10">The sequence shown here is derived from an EMBL/GenBank/DDBJ whole genome shotgun (WGS) entry which is preliminary data.</text>
</comment>
<dbReference type="Pfam" id="PF01431">
    <property type="entry name" value="Peptidase_M13"/>
    <property type="match status" value="1"/>
</dbReference>
<reference evidence="10 11" key="1">
    <citation type="submission" date="2022-10" db="EMBL/GenBank/DDBJ databases">
        <title>Xanthomonas sp. H13-6.</title>
        <authorList>
            <person name="Liu X."/>
            <person name="Deng Z."/>
            <person name="Jiang Y."/>
            <person name="Yu T."/>
            <person name="Ai J."/>
        </authorList>
    </citation>
    <scope>NUCLEOTIDE SEQUENCE [LARGE SCALE GENOMIC DNA]</scope>
    <source>
        <strain evidence="10 11">H13-6</strain>
    </source>
</reference>
<keyword evidence="11" id="KW-1185">Reference proteome</keyword>
<dbReference type="RefSeq" id="WP_265126234.1">
    <property type="nucleotide sequence ID" value="NZ_JAPCHY010000001.1"/>
</dbReference>
<dbReference type="InterPro" id="IPR008753">
    <property type="entry name" value="Peptidase_M13_N"/>
</dbReference>
<evidence type="ECO:0000256" key="4">
    <source>
        <dbReference type="ARBA" id="ARBA00022723"/>
    </source>
</evidence>
<keyword evidence="7" id="KW-0482">Metalloprotease</keyword>
<feature type="domain" description="Peptidase M13 C-terminal" evidence="8">
    <location>
        <begin position="495"/>
        <end position="693"/>
    </location>
</feature>
<evidence type="ECO:0000313" key="11">
    <source>
        <dbReference type="Proteomes" id="UP001209922"/>
    </source>
</evidence>
<dbReference type="InterPro" id="IPR018497">
    <property type="entry name" value="Peptidase_M13_C"/>
</dbReference>